<organism evidence="1 2">
    <name type="scientific">Sporomusa malonica</name>
    <dbReference type="NCBI Taxonomy" id="112901"/>
    <lineage>
        <taxon>Bacteria</taxon>
        <taxon>Bacillati</taxon>
        <taxon>Bacillota</taxon>
        <taxon>Negativicutes</taxon>
        <taxon>Selenomonadales</taxon>
        <taxon>Sporomusaceae</taxon>
        <taxon>Sporomusa</taxon>
    </lineage>
</organism>
<name>A0A1W1ZAY7_9FIRM</name>
<dbReference type="AlphaFoldDB" id="A0A1W1ZAY7"/>
<protein>
    <submittedName>
        <fullName evidence="1">Uncharacterized protein</fullName>
    </submittedName>
</protein>
<dbReference type="Proteomes" id="UP000192738">
    <property type="component" value="Unassembled WGS sequence"/>
</dbReference>
<keyword evidence="2" id="KW-1185">Reference proteome</keyword>
<dbReference type="EMBL" id="FWXI01000003">
    <property type="protein sequence ID" value="SMC45555.1"/>
    <property type="molecule type" value="Genomic_DNA"/>
</dbReference>
<reference evidence="1 2" key="1">
    <citation type="submission" date="2017-04" db="EMBL/GenBank/DDBJ databases">
        <authorList>
            <person name="Afonso C.L."/>
            <person name="Miller P.J."/>
            <person name="Scott M.A."/>
            <person name="Spackman E."/>
            <person name="Goraichik I."/>
            <person name="Dimitrov K.M."/>
            <person name="Suarez D.L."/>
            <person name="Swayne D.E."/>
        </authorList>
    </citation>
    <scope>NUCLEOTIDE SEQUENCE [LARGE SCALE GENOMIC DNA]</scope>
    <source>
        <strain evidence="1 2">DSM 5090</strain>
    </source>
</reference>
<proteinExistence type="predicted"/>
<accession>A0A1W1ZAY7</accession>
<evidence type="ECO:0000313" key="2">
    <source>
        <dbReference type="Proteomes" id="UP000192738"/>
    </source>
</evidence>
<dbReference type="STRING" id="112901.SAMN04488500_103150"/>
<sequence>MAEQGGLWRITYKNLDGGIKEALQSKKARNEILKSRDIL</sequence>
<evidence type="ECO:0000313" key="1">
    <source>
        <dbReference type="EMBL" id="SMC45555.1"/>
    </source>
</evidence>
<gene>
    <name evidence="1" type="ORF">SAMN04488500_103150</name>
</gene>